<dbReference type="AlphaFoldDB" id="A0A4P9W517"/>
<dbReference type="Gene3D" id="3.40.366.10">
    <property type="entry name" value="Malonyl-Coenzyme A Acyl Carrier Protein, domain 2"/>
    <property type="match status" value="1"/>
</dbReference>
<dbReference type="InterPro" id="IPR041099">
    <property type="entry name" value="FAS1_N"/>
</dbReference>
<organism evidence="4 5">
    <name type="scientific">Blyttiomyces helicus</name>
    <dbReference type="NCBI Taxonomy" id="388810"/>
    <lineage>
        <taxon>Eukaryota</taxon>
        <taxon>Fungi</taxon>
        <taxon>Fungi incertae sedis</taxon>
        <taxon>Chytridiomycota</taxon>
        <taxon>Chytridiomycota incertae sedis</taxon>
        <taxon>Chytridiomycetes</taxon>
        <taxon>Chytridiomycetes incertae sedis</taxon>
        <taxon>Blyttiomyces</taxon>
    </lineage>
</organism>
<feature type="domain" description="Fatty acid synthase subunit beta N-terminal" evidence="3">
    <location>
        <begin position="15"/>
        <end position="133"/>
    </location>
</feature>
<dbReference type="InterPro" id="IPR032088">
    <property type="entry name" value="SAT"/>
</dbReference>
<evidence type="ECO:0000259" key="2">
    <source>
        <dbReference type="Pfam" id="PF16073"/>
    </source>
</evidence>
<dbReference type="Proteomes" id="UP000269721">
    <property type="component" value="Unassembled WGS sequence"/>
</dbReference>
<gene>
    <name evidence="4" type="ORF">BDK51DRAFT_28091</name>
</gene>
<evidence type="ECO:0000313" key="4">
    <source>
        <dbReference type="EMBL" id="RKO85988.1"/>
    </source>
</evidence>
<accession>A0A4P9W517</accession>
<dbReference type="Pfam" id="PF17828">
    <property type="entry name" value="FAS_N"/>
    <property type="match status" value="1"/>
</dbReference>
<dbReference type="GO" id="GO:0016740">
    <property type="term" value="F:transferase activity"/>
    <property type="evidence" value="ECO:0007669"/>
    <property type="project" value="UniProtKB-KW"/>
</dbReference>
<dbReference type="Gene3D" id="1.20.1050.120">
    <property type="match status" value="1"/>
</dbReference>
<evidence type="ECO:0000313" key="5">
    <source>
        <dbReference type="Proteomes" id="UP000269721"/>
    </source>
</evidence>
<dbReference type="Pfam" id="PF16073">
    <property type="entry name" value="SAT"/>
    <property type="match status" value="1"/>
</dbReference>
<reference evidence="5" key="1">
    <citation type="journal article" date="2018" name="Nat. Microbiol.">
        <title>Leveraging single-cell genomics to expand the fungal tree of life.</title>
        <authorList>
            <person name="Ahrendt S.R."/>
            <person name="Quandt C.A."/>
            <person name="Ciobanu D."/>
            <person name="Clum A."/>
            <person name="Salamov A."/>
            <person name="Andreopoulos B."/>
            <person name="Cheng J.F."/>
            <person name="Woyke T."/>
            <person name="Pelin A."/>
            <person name="Henrissat B."/>
            <person name="Reynolds N.K."/>
            <person name="Benny G.L."/>
            <person name="Smith M.E."/>
            <person name="James T.Y."/>
            <person name="Grigoriev I.V."/>
        </authorList>
    </citation>
    <scope>NUCLEOTIDE SEQUENCE [LARGE SCALE GENOMIC DNA]</scope>
</reference>
<dbReference type="PANTHER" id="PTHR10982">
    <property type="entry name" value="MALONYL COA-ACYL CARRIER PROTEIN TRANSACYLASE"/>
    <property type="match status" value="1"/>
</dbReference>
<evidence type="ECO:0000259" key="3">
    <source>
        <dbReference type="Pfam" id="PF17828"/>
    </source>
</evidence>
<proteinExistence type="predicted"/>
<feature type="non-terminal residue" evidence="4">
    <location>
        <position position="270"/>
    </location>
</feature>
<dbReference type="InterPro" id="IPR050830">
    <property type="entry name" value="Fungal_FAS"/>
</dbReference>
<keyword evidence="1" id="KW-0808">Transferase</keyword>
<dbReference type="EMBL" id="KZ998572">
    <property type="protein sequence ID" value="RKO85988.1"/>
    <property type="molecule type" value="Genomic_DNA"/>
</dbReference>
<feature type="domain" description="Starter acyltransferase (SAT)" evidence="2">
    <location>
        <begin position="162"/>
        <end position="255"/>
    </location>
</feature>
<protein>
    <submittedName>
        <fullName evidence="4">Uncharacterized protein</fullName>
    </submittedName>
</protein>
<evidence type="ECO:0000256" key="1">
    <source>
        <dbReference type="ARBA" id="ARBA00022679"/>
    </source>
</evidence>
<dbReference type="PANTHER" id="PTHR10982:SF21">
    <property type="entry name" value="FATTY ACID SYNTHASE SUBUNIT BETA"/>
    <property type="match status" value="1"/>
</dbReference>
<dbReference type="OrthoDB" id="2158077at2759"/>
<sequence>MLSYRTSHHNQDEYTRPLIVKRANTEITLSVPTPLWPVAETVKGLFPTDSDEPDLTELEVTASFLEFALERTPDSAPAGWDALNDVVPLVAVVLEQLERKFLNKNSIHVATRALNPDRRRAVLRAFFLATAAVARHDLAGPQQQTSALLDACAAGRARAFAIFGGQGNVDDYFTELVRLHNVYEPIVRPFIAECAVTLAAHSSSAEAQRERATQIDVLEWLERPASRPSTESLLATHLSLPLIGLTQLLNYWVAFKILGIEPGHIRDLIA</sequence>
<name>A0A4P9W517_9FUNG</name>
<dbReference type="InterPro" id="IPR001227">
    <property type="entry name" value="Ac_transferase_dom_sf"/>
</dbReference>
<keyword evidence="5" id="KW-1185">Reference proteome</keyword>